<dbReference type="KEGG" id="hyh:D3Y59_03215"/>
<feature type="domain" description="Lipocalin-like" evidence="1">
    <location>
        <begin position="69"/>
        <end position="167"/>
    </location>
</feature>
<reference evidence="2 3" key="1">
    <citation type="submission" date="2018-09" db="EMBL/GenBank/DDBJ databases">
        <title>Hymenobacter medium sp. nov., isolated from R2A medium.</title>
        <authorList>
            <person name="Yingchao G."/>
        </authorList>
    </citation>
    <scope>NUCLEOTIDE SEQUENCE [LARGE SCALE GENOMIC DNA]</scope>
    <source>
        <strain evidence="3">sh-6</strain>
    </source>
</reference>
<evidence type="ECO:0000313" key="3">
    <source>
        <dbReference type="Proteomes" id="UP000262802"/>
    </source>
</evidence>
<keyword evidence="3" id="KW-1185">Reference proteome</keyword>
<name>A0A3B7QT24_9BACT</name>
<protein>
    <recommendedName>
        <fullName evidence="1">Lipocalin-like domain-containing protein</fullName>
    </recommendedName>
</protein>
<sequence>MQKSLSVVAHFSSPNPLPVFMKKLPVYLSLALALTGLASCEKELEEVAQPTAKAEAQVQQTPQQLLAAGQWQMTDLATVSTPAGAEAAVTVSMFAHMKSTLRDNLTQFTTDGRYVLDEGATKANPQVEQQKSGSYTLSEDAKTLTVKVGDSERKFAVEELSANTLRLKLTEGEGANATTYVSTFAH</sequence>
<accession>A0A3B7QT24</accession>
<gene>
    <name evidence="2" type="ORF">D3Y59_03215</name>
</gene>
<dbReference type="Pfam" id="PF13648">
    <property type="entry name" value="Lipocalin_4"/>
    <property type="match status" value="1"/>
</dbReference>
<evidence type="ECO:0000313" key="2">
    <source>
        <dbReference type="EMBL" id="AYA36158.1"/>
    </source>
</evidence>
<evidence type="ECO:0000259" key="1">
    <source>
        <dbReference type="Pfam" id="PF13648"/>
    </source>
</evidence>
<proteinExistence type="predicted"/>
<dbReference type="OrthoDB" id="879641at2"/>
<dbReference type="EMBL" id="CP032317">
    <property type="protein sequence ID" value="AYA36158.1"/>
    <property type="molecule type" value="Genomic_DNA"/>
</dbReference>
<organism evidence="2 3">
    <name type="scientific">Hymenobacter oligotrophus</name>
    <dbReference type="NCBI Taxonomy" id="2319843"/>
    <lineage>
        <taxon>Bacteria</taxon>
        <taxon>Pseudomonadati</taxon>
        <taxon>Bacteroidota</taxon>
        <taxon>Cytophagia</taxon>
        <taxon>Cytophagales</taxon>
        <taxon>Hymenobacteraceae</taxon>
        <taxon>Hymenobacter</taxon>
    </lineage>
</organism>
<dbReference type="InterPro" id="IPR024311">
    <property type="entry name" value="Lipocalin-like"/>
</dbReference>
<dbReference type="AlphaFoldDB" id="A0A3B7QT24"/>
<dbReference type="Proteomes" id="UP000262802">
    <property type="component" value="Chromosome"/>
</dbReference>